<organism evidence="2 3">
    <name type="scientific">Dendrothele bispora (strain CBS 962.96)</name>
    <dbReference type="NCBI Taxonomy" id="1314807"/>
    <lineage>
        <taxon>Eukaryota</taxon>
        <taxon>Fungi</taxon>
        <taxon>Dikarya</taxon>
        <taxon>Basidiomycota</taxon>
        <taxon>Agaricomycotina</taxon>
        <taxon>Agaricomycetes</taxon>
        <taxon>Agaricomycetidae</taxon>
        <taxon>Agaricales</taxon>
        <taxon>Agaricales incertae sedis</taxon>
        <taxon>Dendrothele</taxon>
    </lineage>
</organism>
<reference evidence="2 3" key="1">
    <citation type="journal article" date="2019" name="Nat. Ecol. Evol.">
        <title>Megaphylogeny resolves global patterns of mushroom evolution.</title>
        <authorList>
            <person name="Varga T."/>
            <person name="Krizsan K."/>
            <person name="Foldi C."/>
            <person name="Dima B."/>
            <person name="Sanchez-Garcia M."/>
            <person name="Sanchez-Ramirez S."/>
            <person name="Szollosi G.J."/>
            <person name="Szarkandi J.G."/>
            <person name="Papp V."/>
            <person name="Albert L."/>
            <person name="Andreopoulos W."/>
            <person name="Angelini C."/>
            <person name="Antonin V."/>
            <person name="Barry K.W."/>
            <person name="Bougher N.L."/>
            <person name="Buchanan P."/>
            <person name="Buyck B."/>
            <person name="Bense V."/>
            <person name="Catcheside P."/>
            <person name="Chovatia M."/>
            <person name="Cooper J."/>
            <person name="Damon W."/>
            <person name="Desjardin D."/>
            <person name="Finy P."/>
            <person name="Geml J."/>
            <person name="Haridas S."/>
            <person name="Hughes K."/>
            <person name="Justo A."/>
            <person name="Karasinski D."/>
            <person name="Kautmanova I."/>
            <person name="Kiss B."/>
            <person name="Kocsube S."/>
            <person name="Kotiranta H."/>
            <person name="LaButti K.M."/>
            <person name="Lechner B.E."/>
            <person name="Liimatainen K."/>
            <person name="Lipzen A."/>
            <person name="Lukacs Z."/>
            <person name="Mihaltcheva S."/>
            <person name="Morgado L.N."/>
            <person name="Niskanen T."/>
            <person name="Noordeloos M.E."/>
            <person name="Ohm R.A."/>
            <person name="Ortiz-Santana B."/>
            <person name="Ovrebo C."/>
            <person name="Racz N."/>
            <person name="Riley R."/>
            <person name="Savchenko A."/>
            <person name="Shiryaev A."/>
            <person name="Soop K."/>
            <person name="Spirin V."/>
            <person name="Szebenyi C."/>
            <person name="Tomsovsky M."/>
            <person name="Tulloss R.E."/>
            <person name="Uehling J."/>
            <person name="Grigoriev I.V."/>
            <person name="Vagvolgyi C."/>
            <person name="Papp T."/>
            <person name="Martin F.M."/>
            <person name="Miettinen O."/>
            <person name="Hibbett D.S."/>
            <person name="Nagy L.G."/>
        </authorList>
    </citation>
    <scope>NUCLEOTIDE SEQUENCE [LARGE SCALE GENOMIC DNA]</scope>
    <source>
        <strain evidence="2 3">CBS 962.96</strain>
    </source>
</reference>
<sequence>MSLPIPWTDLNFFASDDGDEKLGSPKRAAYFGTISSDEEAGSPSTVKSAKRRIKPSYKVKYMSENVDADKEPSLSSGSESEDGSMLPKASLMKFATNYIAFSKTMSDSEESLPEPINIVKPPIKKVSNNPKKGITSKQKKDVQSGSDFQVNMNTSGGKTHKRVLMTPPQVEASGLNLPINPDDVRSPTKKHRLEREHNEFPEVSTDSQNVADTQEHSMVHNNMGDRTPLADISSPPKNASADSNLMLSGAKPLSSVLSKIFKCRLQPRAFREYYAELSKCEFYENNLRKALAFESYNIYINPCRTPSSIVRAGRFLDCAMMRSPHLSNQPAVLMLTGLIVGEALDGTGGFDPTRNISLQLFRQEYQIFEAWLGTVMSKELLCGPVKKGILVISTKRESYVPKVDTTSPSKSAMDMFGGTSQMQQLDNENPPFLKYSDEVHIYDGRANSERGITGFRFKPKDFDEYKSLPELTSRSLKAGVLVTVGCTVSGPWDLNTFSQPMIALNLLFVIVLAQASPPPHDYNWTNYESGIETDTSVA</sequence>
<dbReference type="AlphaFoldDB" id="A0A4S8MKN2"/>
<protein>
    <submittedName>
        <fullName evidence="2">Uncharacterized protein</fullName>
    </submittedName>
</protein>
<evidence type="ECO:0000313" key="2">
    <source>
        <dbReference type="EMBL" id="THV03161.1"/>
    </source>
</evidence>
<feature type="region of interest" description="Disordered" evidence="1">
    <location>
        <begin position="64"/>
        <end position="85"/>
    </location>
</feature>
<evidence type="ECO:0000313" key="3">
    <source>
        <dbReference type="Proteomes" id="UP000297245"/>
    </source>
</evidence>
<evidence type="ECO:0000256" key="1">
    <source>
        <dbReference type="SAM" id="MobiDB-lite"/>
    </source>
</evidence>
<keyword evidence="3" id="KW-1185">Reference proteome</keyword>
<accession>A0A4S8MKN2</accession>
<feature type="region of interest" description="Disordered" evidence="1">
    <location>
        <begin position="120"/>
        <end position="143"/>
    </location>
</feature>
<gene>
    <name evidence="2" type="ORF">K435DRAFT_791891</name>
</gene>
<dbReference type="EMBL" id="ML179069">
    <property type="protein sequence ID" value="THV03161.1"/>
    <property type="molecule type" value="Genomic_DNA"/>
</dbReference>
<dbReference type="Proteomes" id="UP000297245">
    <property type="component" value="Unassembled WGS sequence"/>
</dbReference>
<name>A0A4S8MKN2_DENBC</name>
<proteinExistence type="predicted"/>